<evidence type="ECO:0000313" key="2">
    <source>
        <dbReference type="EMBL" id="CAA9586280.1"/>
    </source>
</evidence>
<dbReference type="AlphaFoldDB" id="A0A6J4VTB8"/>
<feature type="non-terminal residue" evidence="2">
    <location>
        <position position="1"/>
    </location>
</feature>
<accession>A0A6J4VTB8</accession>
<feature type="region of interest" description="Disordered" evidence="1">
    <location>
        <begin position="1"/>
        <end position="21"/>
    </location>
</feature>
<gene>
    <name evidence="2" type="ORF">AVDCRST_MAG88-3988</name>
</gene>
<name>A0A6J4VTB8_9BACT</name>
<organism evidence="2">
    <name type="scientific">uncultured Thermomicrobiales bacterium</name>
    <dbReference type="NCBI Taxonomy" id="1645740"/>
    <lineage>
        <taxon>Bacteria</taxon>
        <taxon>Pseudomonadati</taxon>
        <taxon>Thermomicrobiota</taxon>
        <taxon>Thermomicrobia</taxon>
        <taxon>Thermomicrobiales</taxon>
        <taxon>environmental samples</taxon>
    </lineage>
</organism>
<dbReference type="EMBL" id="CADCWM010000984">
    <property type="protein sequence ID" value="CAA9586280.1"/>
    <property type="molecule type" value="Genomic_DNA"/>
</dbReference>
<evidence type="ECO:0000256" key="1">
    <source>
        <dbReference type="SAM" id="MobiDB-lite"/>
    </source>
</evidence>
<proteinExistence type="predicted"/>
<protein>
    <submittedName>
        <fullName evidence="2">Uncharacterized protein</fullName>
    </submittedName>
</protein>
<reference evidence="2" key="1">
    <citation type="submission" date="2020-02" db="EMBL/GenBank/DDBJ databases">
        <authorList>
            <person name="Meier V. D."/>
        </authorList>
    </citation>
    <scope>NUCLEOTIDE SEQUENCE</scope>
    <source>
        <strain evidence="2">AVDCRST_MAG88</strain>
    </source>
</reference>
<feature type="compositionally biased region" description="Pro residues" evidence="1">
    <location>
        <begin position="1"/>
        <end position="11"/>
    </location>
</feature>
<sequence length="21" mass="2407">PRAAPRPPPARDPWRRGRTPV</sequence>
<feature type="non-terminal residue" evidence="2">
    <location>
        <position position="21"/>
    </location>
</feature>